<sequence>MPNMYASVTLASQTGETADSASNLFAASFDEPFTGGDADDWKDILVQFYNDLRTGGMLRGYAQSGHTIKFLRAVTTVPNYPVEFRTFSVLGTLGAVDLPLEVSLCVSYANDTEVTVSPRRRKGRIYISGFTASQNAAGRPVLATQQALGEAYADYCSALNLMEGVAAGVWSRAEGAIYDIDRVWVDNEWDTMRSRGGKSTSRFTTGVLNN</sequence>
<dbReference type="EMBL" id="LN853816">
    <property type="protein sequence ID" value="CRY96744.1"/>
    <property type="molecule type" value="Genomic_DNA"/>
</dbReference>
<accession>A0A0H5Q5P7</accession>
<evidence type="ECO:0000313" key="1">
    <source>
        <dbReference type="EMBL" id="CRY96744.1"/>
    </source>
</evidence>
<name>A0A0H5Q5P7_9ZZZZ</name>
<organism evidence="1">
    <name type="scientific">uncultured prokaryote</name>
    <dbReference type="NCBI Taxonomy" id="198431"/>
    <lineage>
        <taxon>unclassified sequences</taxon>
        <taxon>environmental samples</taxon>
    </lineage>
</organism>
<proteinExistence type="predicted"/>
<protein>
    <submittedName>
        <fullName evidence="1">Uncharacterized protein</fullName>
    </submittedName>
</protein>
<reference evidence="1" key="1">
    <citation type="submission" date="2015-06" db="EMBL/GenBank/DDBJ databases">
        <authorList>
            <person name="Joergensen T."/>
        </authorList>
    </citation>
    <scope>NUCLEOTIDE SEQUENCE</scope>
    <source>
        <strain evidence="1">RGFK1244</strain>
    </source>
</reference>
<dbReference type="AlphaFoldDB" id="A0A0H5Q5P7"/>
<reference evidence="1" key="2">
    <citation type="submission" date="2015-07" db="EMBL/GenBank/DDBJ databases">
        <title>Plasmids, circular viruses and viroids from rat gut.</title>
        <authorList>
            <person name="Jorgensen T.J."/>
            <person name="Hansen M.A."/>
            <person name="Xu Z."/>
            <person name="Tabak M.A."/>
            <person name="Sorensen S.J."/>
            <person name="Hansen L.H."/>
        </authorList>
    </citation>
    <scope>NUCLEOTIDE SEQUENCE</scope>
    <source>
        <strain evidence="1">RGFK1244</strain>
    </source>
</reference>